<dbReference type="EMBL" id="CP001390">
    <property type="protein sequence ID" value="ACM19772.1"/>
    <property type="molecule type" value="Genomic_DNA"/>
</dbReference>
<name>B9M4P6_GEODF</name>
<dbReference type="AlphaFoldDB" id="B9M4P6"/>
<dbReference type="RefSeq" id="WP_012646501.1">
    <property type="nucleotide sequence ID" value="NC_011979.1"/>
</dbReference>
<gene>
    <name evidence="3" type="ordered locus">Geob_1412</name>
</gene>
<dbReference type="Proteomes" id="UP000007721">
    <property type="component" value="Chromosome"/>
</dbReference>
<protein>
    <submittedName>
        <fullName evidence="3">Smr domain protein</fullName>
    </submittedName>
</protein>
<keyword evidence="4" id="KW-1185">Reference proteome</keyword>
<proteinExistence type="predicted"/>
<feature type="compositionally biased region" description="Basic and acidic residues" evidence="1">
    <location>
        <begin position="24"/>
        <end position="36"/>
    </location>
</feature>
<reference evidence="3 4" key="1">
    <citation type="submission" date="2009-01" db="EMBL/GenBank/DDBJ databases">
        <title>Complete sequence of Geobacter sp. FRC-32.</title>
        <authorList>
            <consortium name="US DOE Joint Genome Institute"/>
            <person name="Lucas S."/>
            <person name="Copeland A."/>
            <person name="Lapidus A."/>
            <person name="Glavina del Rio T."/>
            <person name="Dalin E."/>
            <person name="Tice H."/>
            <person name="Bruce D."/>
            <person name="Goodwin L."/>
            <person name="Pitluck S."/>
            <person name="Saunders E."/>
            <person name="Brettin T."/>
            <person name="Detter J.C."/>
            <person name="Han C."/>
            <person name="Larimer F."/>
            <person name="Land M."/>
            <person name="Hauser L."/>
            <person name="Kyrpides N."/>
            <person name="Ovchinnikova G."/>
            <person name="Kostka J."/>
            <person name="Richardson P."/>
        </authorList>
    </citation>
    <scope>NUCLEOTIDE SEQUENCE [LARGE SCALE GENOMIC DNA]</scope>
    <source>
        <strain evidence="4">DSM 22248 / JCM 15807 / FRC-32</strain>
    </source>
</reference>
<dbReference type="InterPro" id="IPR036063">
    <property type="entry name" value="Smr_dom_sf"/>
</dbReference>
<accession>B9M4P6</accession>
<dbReference type="PANTHER" id="PTHR35562:SF2">
    <property type="entry name" value="DNA ENDONUCLEASE SMRA-RELATED"/>
    <property type="match status" value="1"/>
</dbReference>
<evidence type="ECO:0000313" key="3">
    <source>
        <dbReference type="EMBL" id="ACM19772.1"/>
    </source>
</evidence>
<dbReference type="PROSITE" id="PS50828">
    <property type="entry name" value="SMR"/>
    <property type="match status" value="1"/>
</dbReference>
<evidence type="ECO:0000259" key="2">
    <source>
        <dbReference type="PROSITE" id="PS50828"/>
    </source>
</evidence>
<dbReference type="InterPro" id="IPR002625">
    <property type="entry name" value="Smr_dom"/>
</dbReference>
<dbReference type="eggNOG" id="COG2840">
    <property type="taxonomic scope" value="Bacteria"/>
</dbReference>
<dbReference type="STRING" id="316067.Geob_1412"/>
<dbReference type="KEGG" id="geo:Geob_1412"/>
<feature type="domain" description="Smr" evidence="2">
    <location>
        <begin position="142"/>
        <end position="224"/>
    </location>
</feature>
<sequence>MKKEKKQPLPKEGNFSHNPFKSLKGIEAKPATDSKKPVSPPPATEPPPAVDDDLTLFLREVADVRRMDENTKTSGKAVPSKPPVVQRIDDSERKVFLKALEKLEMDVVFQDELPDDVEPLRPLNQNRLRQLRRGTIRIDFQLDLHGLTRDEAVESLARFVTGAYNRAQKAVLVITGKGNNSSGEPVLQAAVAGWLRDKGKEMVAEFAPAPRQMGGSGAFVVFLKDKVRVQK</sequence>
<dbReference type="PANTHER" id="PTHR35562">
    <property type="entry name" value="DNA ENDONUCLEASE SMRA-RELATED"/>
    <property type="match status" value="1"/>
</dbReference>
<dbReference type="OrthoDB" id="9808881at2"/>
<dbReference type="SUPFAM" id="SSF160443">
    <property type="entry name" value="SMR domain-like"/>
    <property type="match status" value="1"/>
</dbReference>
<dbReference type="Pfam" id="PF01713">
    <property type="entry name" value="Smr"/>
    <property type="match status" value="1"/>
</dbReference>
<dbReference type="Gene3D" id="3.30.1370.110">
    <property type="match status" value="1"/>
</dbReference>
<evidence type="ECO:0000313" key="4">
    <source>
        <dbReference type="Proteomes" id="UP000007721"/>
    </source>
</evidence>
<organism evidence="3 4">
    <name type="scientific">Geotalea daltonii (strain DSM 22248 / JCM 15807 / FRC-32)</name>
    <name type="common">Geobacter daltonii</name>
    <dbReference type="NCBI Taxonomy" id="316067"/>
    <lineage>
        <taxon>Bacteria</taxon>
        <taxon>Pseudomonadati</taxon>
        <taxon>Thermodesulfobacteriota</taxon>
        <taxon>Desulfuromonadia</taxon>
        <taxon>Geobacterales</taxon>
        <taxon>Geobacteraceae</taxon>
        <taxon>Geotalea</taxon>
    </lineage>
</organism>
<dbReference type="SMART" id="SM00463">
    <property type="entry name" value="SMR"/>
    <property type="match status" value="1"/>
</dbReference>
<evidence type="ECO:0000256" key="1">
    <source>
        <dbReference type="SAM" id="MobiDB-lite"/>
    </source>
</evidence>
<feature type="region of interest" description="Disordered" evidence="1">
    <location>
        <begin position="1"/>
        <end position="54"/>
    </location>
</feature>
<dbReference type="HOGENOM" id="CLU_055978_0_1_7"/>
<feature type="compositionally biased region" description="Pro residues" evidence="1">
    <location>
        <begin position="38"/>
        <end position="49"/>
    </location>
</feature>